<dbReference type="EMBL" id="UINC01103185">
    <property type="protein sequence ID" value="SVC65369.1"/>
    <property type="molecule type" value="Genomic_DNA"/>
</dbReference>
<proteinExistence type="predicted"/>
<evidence type="ECO:0000313" key="1">
    <source>
        <dbReference type="EMBL" id="SVC65369.1"/>
    </source>
</evidence>
<dbReference type="AlphaFoldDB" id="A0A382NW69"/>
<name>A0A382NW69_9ZZZZ</name>
<sequence length="262" mass="29188">VGLAINVSGQDQSQDNNAQKIVINIDLFNVKDENKAAYEKGETGVWKQYHQQKMKDGQMFGWALYKVAFPAGSETDFNYLTVNFRNPNPVANARSNESQWQAAHPTLDSDKISRLASDLVKLRKSVGSIPFTPLDISSQSADIGRYAVFSRSKLNVDVKDFYKALGAFSMPIVKRAMEEDLVKAHFAGYHSDEDTKTVIRGFGIDSADKVLQFKPEDFAQMAAEAHESLNPEELQKASTAFRSTYEEQMSILAVLIDSAFAE</sequence>
<organism evidence="1">
    <name type="scientific">marine metagenome</name>
    <dbReference type="NCBI Taxonomy" id="408172"/>
    <lineage>
        <taxon>unclassified sequences</taxon>
        <taxon>metagenomes</taxon>
        <taxon>ecological metagenomes</taxon>
    </lineage>
</organism>
<feature type="non-terminal residue" evidence="1">
    <location>
        <position position="1"/>
    </location>
</feature>
<gene>
    <name evidence="1" type="ORF">METZ01_LOCUS318223</name>
</gene>
<reference evidence="1" key="1">
    <citation type="submission" date="2018-05" db="EMBL/GenBank/DDBJ databases">
        <authorList>
            <person name="Lanie J.A."/>
            <person name="Ng W.-L."/>
            <person name="Kazmierczak K.M."/>
            <person name="Andrzejewski T.M."/>
            <person name="Davidsen T.M."/>
            <person name="Wayne K.J."/>
            <person name="Tettelin H."/>
            <person name="Glass J.I."/>
            <person name="Rusch D."/>
            <person name="Podicherti R."/>
            <person name="Tsui H.-C.T."/>
            <person name="Winkler M.E."/>
        </authorList>
    </citation>
    <scope>NUCLEOTIDE SEQUENCE</scope>
</reference>
<accession>A0A382NW69</accession>
<protein>
    <submittedName>
        <fullName evidence="1">Uncharacterized protein</fullName>
    </submittedName>
</protein>